<evidence type="ECO:0000313" key="2">
    <source>
        <dbReference type="EMBL" id="MFD2461600.1"/>
    </source>
</evidence>
<reference evidence="3" key="1">
    <citation type="journal article" date="2019" name="Int. J. Syst. Evol. Microbiol.">
        <title>The Global Catalogue of Microorganisms (GCM) 10K type strain sequencing project: providing services to taxonomists for standard genome sequencing and annotation.</title>
        <authorList>
            <consortium name="The Broad Institute Genomics Platform"/>
            <consortium name="The Broad Institute Genome Sequencing Center for Infectious Disease"/>
            <person name="Wu L."/>
            <person name="Ma J."/>
        </authorList>
    </citation>
    <scope>NUCLEOTIDE SEQUENCE [LARGE SCALE GENOMIC DNA]</scope>
    <source>
        <strain evidence="3">CGMCC 4.7643</strain>
    </source>
</reference>
<dbReference type="Proteomes" id="UP001597419">
    <property type="component" value="Unassembled WGS sequence"/>
</dbReference>
<evidence type="ECO:0000256" key="1">
    <source>
        <dbReference type="SAM" id="MobiDB-lite"/>
    </source>
</evidence>
<proteinExistence type="predicted"/>
<comment type="caution">
    <text evidence="2">The sequence shown here is derived from an EMBL/GenBank/DDBJ whole genome shotgun (WGS) entry which is preliminary data.</text>
</comment>
<feature type="region of interest" description="Disordered" evidence="1">
    <location>
        <begin position="1"/>
        <end position="40"/>
    </location>
</feature>
<feature type="compositionally biased region" description="Gly residues" evidence="1">
    <location>
        <begin position="22"/>
        <end position="31"/>
    </location>
</feature>
<name>A0ABW5GL81_9PSEU</name>
<protein>
    <recommendedName>
        <fullName evidence="4">PE family protein</fullName>
    </recommendedName>
</protein>
<dbReference type="RefSeq" id="WP_345390124.1">
    <property type="nucleotide sequence ID" value="NZ_BAABHG010000004.1"/>
</dbReference>
<evidence type="ECO:0000313" key="3">
    <source>
        <dbReference type="Proteomes" id="UP001597419"/>
    </source>
</evidence>
<organism evidence="2 3">
    <name type="scientific">Amycolatopsis samaneae</name>
    <dbReference type="NCBI Taxonomy" id="664691"/>
    <lineage>
        <taxon>Bacteria</taxon>
        <taxon>Bacillati</taxon>
        <taxon>Actinomycetota</taxon>
        <taxon>Actinomycetes</taxon>
        <taxon>Pseudonocardiales</taxon>
        <taxon>Pseudonocardiaceae</taxon>
        <taxon>Amycolatopsis</taxon>
    </lineage>
</organism>
<accession>A0ABW5GL81</accession>
<evidence type="ECO:0008006" key="4">
    <source>
        <dbReference type="Google" id="ProtNLM"/>
    </source>
</evidence>
<feature type="compositionally biased region" description="Basic and acidic residues" evidence="1">
    <location>
        <begin position="130"/>
        <end position="139"/>
    </location>
</feature>
<feature type="region of interest" description="Disordered" evidence="1">
    <location>
        <begin position="130"/>
        <end position="150"/>
    </location>
</feature>
<dbReference type="EMBL" id="JBHUKU010000014">
    <property type="protein sequence ID" value="MFD2461600.1"/>
    <property type="molecule type" value="Genomic_DNA"/>
</dbReference>
<gene>
    <name evidence="2" type="ORF">ACFSYJ_23545</name>
</gene>
<sequence>MTQPAPEPGNWLSDVQFSIVGDHGGGGGGAGAAPPSAPGFTLNAEEARTMLRKAEGILDDLAALLPKAERLCKMRPPADDPASNGYNSQLVGGAQGAGAFQYGAGHIKREFGYLSELAVRLRDALGVTEASDRHAKEGLARTAGNGGLAG</sequence>
<keyword evidence="3" id="KW-1185">Reference proteome</keyword>